<evidence type="ECO:0000256" key="3">
    <source>
        <dbReference type="ARBA" id="ARBA00022801"/>
    </source>
</evidence>
<keyword evidence="8" id="KW-1185">Reference proteome</keyword>
<reference evidence="8" key="1">
    <citation type="journal article" date="2019" name="Int. J. Syst. Evol. Microbiol.">
        <title>The Global Catalogue of Microorganisms (GCM) 10K type strain sequencing project: providing services to taxonomists for standard genome sequencing and annotation.</title>
        <authorList>
            <consortium name="The Broad Institute Genomics Platform"/>
            <consortium name="The Broad Institute Genome Sequencing Center for Infectious Disease"/>
            <person name="Wu L."/>
            <person name="Ma J."/>
        </authorList>
    </citation>
    <scope>NUCLEOTIDE SEQUENCE [LARGE SCALE GENOMIC DNA]</scope>
    <source>
        <strain evidence="8">KCTC 62192</strain>
    </source>
</reference>
<comment type="similarity">
    <text evidence="1">Belongs to the low molecular weight phosphotyrosine protein phosphatase family.</text>
</comment>
<evidence type="ECO:0000313" key="8">
    <source>
        <dbReference type="Proteomes" id="UP001595443"/>
    </source>
</evidence>
<dbReference type="EMBL" id="JBHRSK010000009">
    <property type="protein sequence ID" value="MFC2969039.1"/>
    <property type="molecule type" value="Genomic_DNA"/>
</dbReference>
<protein>
    <recommendedName>
        <fullName evidence="2">protein-tyrosine-phosphatase</fullName>
        <ecNumber evidence="2">3.1.3.48</ecNumber>
    </recommendedName>
</protein>
<dbReference type="InterPro" id="IPR050438">
    <property type="entry name" value="LMW_PTPase"/>
</dbReference>
<evidence type="ECO:0000256" key="4">
    <source>
        <dbReference type="ARBA" id="ARBA00022912"/>
    </source>
</evidence>
<keyword evidence="3" id="KW-0378">Hydrolase</keyword>
<dbReference type="PANTHER" id="PTHR11717:SF31">
    <property type="entry name" value="LOW MOLECULAR WEIGHT PROTEIN-TYROSINE-PHOSPHATASE ETP-RELATED"/>
    <property type="match status" value="1"/>
</dbReference>
<dbReference type="SUPFAM" id="SSF52788">
    <property type="entry name" value="Phosphotyrosine protein phosphatases I"/>
    <property type="match status" value="1"/>
</dbReference>
<proteinExistence type="inferred from homology"/>
<dbReference type="PRINTS" id="PR00719">
    <property type="entry name" value="LMWPTPASE"/>
</dbReference>
<sequence>MAAVDSILVVCTGNICRSPAGERLLAAALPGIRVGSAGLGAVVGAAADPETAAAAAERGLDLAGHVARQFTAALARDHALILVMEPGQRDEIRRLYPQFSGRTMMFDQWTGGGGIADPHGRPRDAHRRALAAIAEAADAWVARLGGKARNAAEE</sequence>
<organism evidence="7 8">
    <name type="scientific">Acidimangrovimonas pyrenivorans</name>
    <dbReference type="NCBI Taxonomy" id="2030798"/>
    <lineage>
        <taxon>Bacteria</taxon>
        <taxon>Pseudomonadati</taxon>
        <taxon>Pseudomonadota</taxon>
        <taxon>Alphaproteobacteria</taxon>
        <taxon>Rhodobacterales</taxon>
        <taxon>Paracoccaceae</taxon>
        <taxon>Acidimangrovimonas</taxon>
    </lineage>
</organism>
<dbReference type="InterPro" id="IPR036196">
    <property type="entry name" value="Ptyr_pPase_sf"/>
</dbReference>
<evidence type="ECO:0000256" key="5">
    <source>
        <dbReference type="ARBA" id="ARBA00051722"/>
    </source>
</evidence>
<accession>A0ABV7AI14</accession>
<name>A0ABV7AI14_9RHOB</name>
<dbReference type="RefSeq" id="WP_377833747.1">
    <property type="nucleotide sequence ID" value="NZ_JBHRSK010000009.1"/>
</dbReference>
<dbReference type="Proteomes" id="UP001595443">
    <property type="component" value="Unassembled WGS sequence"/>
</dbReference>
<dbReference type="EC" id="3.1.3.48" evidence="2"/>
<comment type="caution">
    <text evidence="7">The sequence shown here is derived from an EMBL/GenBank/DDBJ whole genome shotgun (WGS) entry which is preliminary data.</text>
</comment>
<evidence type="ECO:0000259" key="6">
    <source>
        <dbReference type="SMART" id="SM00226"/>
    </source>
</evidence>
<dbReference type="InterPro" id="IPR023485">
    <property type="entry name" value="Ptyr_pPase"/>
</dbReference>
<dbReference type="PANTHER" id="PTHR11717">
    <property type="entry name" value="LOW MOLECULAR WEIGHT PROTEIN TYROSINE PHOSPHATASE"/>
    <property type="match status" value="1"/>
</dbReference>
<evidence type="ECO:0000256" key="2">
    <source>
        <dbReference type="ARBA" id="ARBA00013064"/>
    </source>
</evidence>
<evidence type="ECO:0000256" key="1">
    <source>
        <dbReference type="ARBA" id="ARBA00011063"/>
    </source>
</evidence>
<dbReference type="Pfam" id="PF01451">
    <property type="entry name" value="LMWPc"/>
    <property type="match status" value="1"/>
</dbReference>
<keyword evidence="4" id="KW-0904">Protein phosphatase</keyword>
<dbReference type="SMART" id="SM00226">
    <property type="entry name" value="LMWPc"/>
    <property type="match status" value="1"/>
</dbReference>
<comment type="catalytic activity">
    <reaction evidence="5">
        <text>O-phospho-L-tyrosyl-[protein] + H2O = L-tyrosyl-[protein] + phosphate</text>
        <dbReference type="Rhea" id="RHEA:10684"/>
        <dbReference type="Rhea" id="RHEA-COMP:10136"/>
        <dbReference type="Rhea" id="RHEA-COMP:20101"/>
        <dbReference type="ChEBI" id="CHEBI:15377"/>
        <dbReference type="ChEBI" id="CHEBI:43474"/>
        <dbReference type="ChEBI" id="CHEBI:46858"/>
        <dbReference type="ChEBI" id="CHEBI:61978"/>
        <dbReference type="EC" id="3.1.3.48"/>
    </reaction>
</comment>
<dbReference type="InterPro" id="IPR017867">
    <property type="entry name" value="Tyr_phospatase_low_mol_wt"/>
</dbReference>
<gene>
    <name evidence="7" type="ORF">ACFOES_13105</name>
</gene>
<evidence type="ECO:0000313" key="7">
    <source>
        <dbReference type="EMBL" id="MFC2969039.1"/>
    </source>
</evidence>
<dbReference type="Gene3D" id="3.40.50.2300">
    <property type="match status" value="1"/>
</dbReference>
<feature type="domain" description="Phosphotyrosine protein phosphatase I" evidence="6">
    <location>
        <begin position="5"/>
        <end position="143"/>
    </location>
</feature>